<feature type="transmembrane region" description="Helical" evidence="2">
    <location>
        <begin position="206"/>
        <end position="226"/>
    </location>
</feature>
<evidence type="ECO:0000256" key="2">
    <source>
        <dbReference type="SAM" id="Phobius"/>
    </source>
</evidence>
<gene>
    <name evidence="4" type="ORF">K443DRAFT_678746</name>
</gene>
<proteinExistence type="predicted"/>
<sequence>MKLTGLIAKFLCMMLLTLYQCPRAIPHLVNQTIDDQFGDSLTGRVPVFWPSPWANQTSSGNYALKPDVTQVYNGTYSAATYYPAMGSVGISMNFTGTAVYVFFTLANYQNDGVTTLTSVNFTVDGEAPVPWTYTPAPTTTFFIYKALVFYQTNLSNTLHILDITTMGNASVYVNFDYAIYTHDDDTTQQSATSSAGSSRSPVGAKVGGIAGGVVMFLFVLSLLFFWNRRGDQRDRGNRASGPMITQFDLGGENPLALPTPGMTYFQSSVHSSVPVVTPLQSTIQIGYAPGMSYQSPVRSKHSFVTSPLENQTVYMPGMFAVQYPVHSKASLVTAQSPNQTNFAPGSSFAQSQVHSKALLVAPQSPKQMGYAPCISYFQPPVHSNAFTVAPQSANRTGQNLVNHAPGGSEHLQQKGLPALPRVEASNIGTDSAFGGTLRSNLDDSHPNAPQLTRAQIRRARQEELDNRLKMVQEAVERLTAGPRGSATLRRHRSLGASSGEANLSVSDMRAEVRLMQEQIQLLREQRRSAWALGLSNDPPPGYTIMETRTARNSRNGTR</sequence>
<dbReference type="HOGENOM" id="CLU_033259_1_1_1"/>
<keyword evidence="2" id="KW-0472">Membrane</keyword>
<keyword evidence="5" id="KW-1185">Reference proteome</keyword>
<keyword evidence="2" id="KW-0812">Transmembrane</keyword>
<dbReference type="STRING" id="1095629.A0A0C9X7P3"/>
<reference evidence="5" key="2">
    <citation type="submission" date="2015-01" db="EMBL/GenBank/DDBJ databases">
        <title>Evolutionary Origins and Diversification of the Mycorrhizal Mutualists.</title>
        <authorList>
            <consortium name="DOE Joint Genome Institute"/>
            <consortium name="Mycorrhizal Genomics Consortium"/>
            <person name="Kohler A."/>
            <person name="Kuo A."/>
            <person name="Nagy L.G."/>
            <person name="Floudas D."/>
            <person name="Copeland A."/>
            <person name="Barry K.W."/>
            <person name="Cichocki N."/>
            <person name="Veneault-Fourrey C."/>
            <person name="LaButti K."/>
            <person name="Lindquist E.A."/>
            <person name="Lipzen A."/>
            <person name="Lundell T."/>
            <person name="Morin E."/>
            <person name="Murat C."/>
            <person name="Riley R."/>
            <person name="Ohm R."/>
            <person name="Sun H."/>
            <person name="Tunlid A."/>
            <person name="Henrissat B."/>
            <person name="Grigoriev I.V."/>
            <person name="Hibbett D.S."/>
            <person name="Martin F."/>
        </authorList>
    </citation>
    <scope>NUCLEOTIDE SEQUENCE [LARGE SCALE GENOMIC DNA]</scope>
    <source>
        <strain evidence="5">LaAM-08-1</strain>
    </source>
</reference>
<protein>
    <submittedName>
        <fullName evidence="4">Uncharacterized protein</fullName>
    </submittedName>
</protein>
<dbReference type="OrthoDB" id="2758521at2759"/>
<keyword evidence="2" id="KW-1133">Transmembrane helix</keyword>
<evidence type="ECO:0000313" key="5">
    <source>
        <dbReference type="Proteomes" id="UP000054477"/>
    </source>
</evidence>
<name>A0A0C9X7P3_9AGAR</name>
<reference evidence="4 5" key="1">
    <citation type="submission" date="2014-04" db="EMBL/GenBank/DDBJ databases">
        <authorList>
            <consortium name="DOE Joint Genome Institute"/>
            <person name="Kuo A."/>
            <person name="Kohler A."/>
            <person name="Nagy L.G."/>
            <person name="Floudas D."/>
            <person name="Copeland A."/>
            <person name="Barry K.W."/>
            <person name="Cichocki N."/>
            <person name="Veneault-Fourrey C."/>
            <person name="LaButti K."/>
            <person name="Lindquist E.A."/>
            <person name="Lipzen A."/>
            <person name="Lundell T."/>
            <person name="Morin E."/>
            <person name="Murat C."/>
            <person name="Sun H."/>
            <person name="Tunlid A."/>
            <person name="Henrissat B."/>
            <person name="Grigoriev I.V."/>
            <person name="Hibbett D.S."/>
            <person name="Martin F."/>
            <person name="Nordberg H.P."/>
            <person name="Cantor M.N."/>
            <person name="Hua S.X."/>
        </authorList>
    </citation>
    <scope>NUCLEOTIDE SEQUENCE [LARGE SCALE GENOMIC DNA]</scope>
    <source>
        <strain evidence="4 5">LaAM-08-1</strain>
    </source>
</reference>
<keyword evidence="3" id="KW-0732">Signal</keyword>
<dbReference type="Proteomes" id="UP000054477">
    <property type="component" value="Unassembled WGS sequence"/>
</dbReference>
<feature type="chain" id="PRO_5002216587" evidence="3">
    <location>
        <begin position="25"/>
        <end position="558"/>
    </location>
</feature>
<dbReference type="EMBL" id="KN838613">
    <property type="protein sequence ID" value="KIK01056.1"/>
    <property type="molecule type" value="Genomic_DNA"/>
</dbReference>
<evidence type="ECO:0000256" key="1">
    <source>
        <dbReference type="SAM" id="MobiDB-lite"/>
    </source>
</evidence>
<evidence type="ECO:0000313" key="4">
    <source>
        <dbReference type="EMBL" id="KIK01056.1"/>
    </source>
</evidence>
<feature type="signal peptide" evidence="3">
    <location>
        <begin position="1"/>
        <end position="24"/>
    </location>
</feature>
<dbReference type="AlphaFoldDB" id="A0A0C9X7P3"/>
<organism evidence="4 5">
    <name type="scientific">Laccaria amethystina LaAM-08-1</name>
    <dbReference type="NCBI Taxonomy" id="1095629"/>
    <lineage>
        <taxon>Eukaryota</taxon>
        <taxon>Fungi</taxon>
        <taxon>Dikarya</taxon>
        <taxon>Basidiomycota</taxon>
        <taxon>Agaricomycotina</taxon>
        <taxon>Agaricomycetes</taxon>
        <taxon>Agaricomycetidae</taxon>
        <taxon>Agaricales</taxon>
        <taxon>Agaricineae</taxon>
        <taxon>Hydnangiaceae</taxon>
        <taxon>Laccaria</taxon>
    </lineage>
</organism>
<accession>A0A0C9X7P3</accession>
<evidence type="ECO:0000256" key="3">
    <source>
        <dbReference type="SAM" id="SignalP"/>
    </source>
</evidence>
<feature type="region of interest" description="Disordered" evidence="1">
    <location>
        <begin position="427"/>
        <end position="449"/>
    </location>
</feature>